<accession>A0A9D4R688</accession>
<protein>
    <submittedName>
        <fullName evidence="3">Uncharacterized protein</fullName>
    </submittedName>
</protein>
<dbReference type="InterPro" id="IPR036383">
    <property type="entry name" value="TSP1_rpt_sf"/>
</dbReference>
<comment type="caution">
    <text evidence="3">The sequence shown here is derived from an EMBL/GenBank/DDBJ whole genome shotgun (WGS) entry which is preliminary data.</text>
</comment>
<reference evidence="3" key="1">
    <citation type="journal article" date="2019" name="bioRxiv">
        <title>The Genome of the Zebra Mussel, Dreissena polymorpha: A Resource for Invasive Species Research.</title>
        <authorList>
            <person name="McCartney M.A."/>
            <person name="Auch B."/>
            <person name="Kono T."/>
            <person name="Mallez S."/>
            <person name="Zhang Y."/>
            <person name="Obille A."/>
            <person name="Becker A."/>
            <person name="Abrahante J.E."/>
            <person name="Garbe J."/>
            <person name="Badalamenti J.P."/>
            <person name="Herman A."/>
            <person name="Mangelson H."/>
            <person name="Liachko I."/>
            <person name="Sullivan S."/>
            <person name="Sone E.D."/>
            <person name="Koren S."/>
            <person name="Silverstein K.A.T."/>
            <person name="Beckman K.B."/>
            <person name="Gohl D.M."/>
        </authorList>
    </citation>
    <scope>NUCLEOTIDE SEQUENCE</scope>
    <source>
        <strain evidence="3">Duluth1</strain>
        <tissue evidence="3">Whole animal</tissue>
    </source>
</reference>
<keyword evidence="1" id="KW-0677">Repeat</keyword>
<dbReference type="SUPFAM" id="SSF82895">
    <property type="entry name" value="TSP-1 type 1 repeat"/>
    <property type="match status" value="1"/>
</dbReference>
<evidence type="ECO:0000256" key="1">
    <source>
        <dbReference type="ARBA" id="ARBA00022737"/>
    </source>
</evidence>
<dbReference type="Gene3D" id="2.20.100.10">
    <property type="entry name" value="Thrombospondin type-1 (TSP1) repeat"/>
    <property type="match status" value="1"/>
</dbReference>
<keyword evidence="4" id="KW-1185">Reference proteome</keyword>
<dbReference type="PRINTS" id="PR01705">
    <property type="entry name" value="TSP1REPEAT"/>
</dbReference>
<reference evidence="3" key="2">
    <citation type="submission" date="2020-11" db="EMBL/GenBank/DDBJ databases">
        <authorList>
            <person name="McCartney M.A."/>
            <person name="Auch B."/>
            <person name="Kono T."/>
            <person name="Mallez S."/>
            <person name="Becker A."/>
            <person name="Gohl D.M."/>
            <person name="Silverstein K.A.T."/>
            <person name="Koren S."/>
            <person name="Bechman K.B."/>
            <person name="Herman A."/>
            <person name="Abrahante J.E."/>
            <person name="Garbe J."/>
        </authorList>
    </citation>
    <scope>NUCLEOTIDE SEQUENCE</scope>
    <source>
        <strain evidence="3">Duluth1</strain>
        <tissue evidence="3">Whole animal</tissue>
    </source>
</reference>
<dbReference type="InterPro" id="IPR038877">
    <property type="entry name" value="THSD1"/>
</dbReference>
<evidence type="ECO:0000256" key="2">
    <source>
        <dbReference type="ARBA" id="ARBA00023157"/>
    </source>
</evidence>
<dbReference type="PANTHER" id="PTHR16311:SF3">
    <property type="entry name" value="THROMBOSPONDIN TYPE-1 DOMAIN-CONTAINING PROTEIN 1"/>
    <property type="match status" value="1"/>
</dbReference>
<dbReference type="EMBL" id="JAIWYP010000003">
    <property type="protein sequence ID" value="KAH3854730.1"/>
    <property type="molecule type" value="Genomic_DNA"/>
</dbReference>
<gene>
    <name evidence="3" type="ORF">DPMN_097279</name>
</gene>
<dbReference type="Proteomes" id="UP000828390">
    <property type="component" value="Unassembled WGS sequence"/>
</dbReference>
<dbReference type="PANTHER" id="PTHR16311">
    <property type="entry name" value="THROMBOSPONDIN TYPE I DOMAIN-CONTAINING 1"/>
    <property type="match status" value="1"/>
</dbReference>
<proteinExistence type="predicted"/>
<organism evidence="3 4">
    <name type="scientific">Dreissena polymorpha</name>
    <name type="common">Zebra mussel</name>
    <name type="synonym">Mytilus polymorpha</name>
    <dbReference type="NCBI Taxonomy" id="45954"/>
    <lineage>
        <taxon>Eukaryota</taxon>
        <taxon>Metazoa</taxon>
        <taxon>Spiralia</taxon>
        <taxon>Lophotrochozoa</taxon>
        <taxon>Mollusca</taxon>
        <taxon>Bivalvia</taxon>
        <taxon>Autobranchia</taxon>
        <taxon>Heteroconchia</taxon>
        <taxon>Euheterodonta</taxon>
        <taxon>Imparidentia</taxon>
        <taxon>Neoheterodontei</taxon>
        <taxon>Myida</taxon>
        <taxon>Dreissenoidea</taxon>
        <taxon>Dreissenidae</taxon>
        <taxon>Dreissena</taxon>
    </lineage>
</organism>
<dbReference type="InterPro" id="IPR000884">
    <property type="entry name" value="TSP1_rpt"/>
</dbReference>
<sequence>MVVYIYYRKIRRINLTCLYITVTGGWSSWSHWSECSRTCGVGERSRARICPEPAPQWGGAYCSGMRTDTDACQLKTCPGKESM</sequence>
<dbReference type="GO" id="GO:0071944">
    <property type="term" value="C:cell periphery"/>
    <property type="evidence" value="ECO:0007669"/>
    <property type="project" value="TreeGrafter"/>
</dbReference>
<evidence type="ECO:0000313" key="4">
    <source>
        <dbReference type="Proteomes" id="UP000828390"/>
    </source>
</evidence>
<evidence type="ECO:0000313" key="3">
    <source>
        <dbReference type="EMBL" id="KAH3854730.1"/>
    </source>
</evidence>
<dbReference type="FunFam" id="2.20.100.10:FF:000007">
    <property type="entry name" value="Thrombospondin 1"/>
    <property type="match status" value="1"/>
</dbReference>
<dbReference type="AlphaFoldDB" id="A0A9D4R688"/>
<dbReference type="PROSITE" id="PS50092">
    <property type="entry name" value="TSP1"/>
    <property type="match status" value="1"/>
</dbReference>
<name>A0A9D4R688_DREPO</name>
<keyword evidence="2" id="KW-1015">Disulfide bond</keyword>
<dbReference type="Pfam" id="PF00090">
    <property type="entry name" value="TSP_1"/>
    <property type="match status" value="1"/>
</dbReference>
<dbReference type="SMART" id="SM00209">
    <property type="entry name" value="TSP1"/>
    <property type="match status" value="1"/>
</dbReference>